<dbReference type="KEGG" id="upv:EJN92_17165"/>
<accession>A0A3S5HM05</accession>
<protein>
    <submittedName>
        <fullName evidence="1">Uncharacterized protein</fullName>
    </submittedName>
</protein>
<reference evidence="1 2" key="1">
    <citation type="journal article" date="2011" name="Int. J. Syst. Evol. Microbiol.">
        <title>Description of Undibacterium oligocarboniphilum sp. nov., isolated from purified water, and Undibacterium pigrum strain CCUG 49012 as the type strain of Undibacterium parvum sp. nov., and emended descriptions of the genus Undibacterium and the species Undibacterium pigrum.</title>
        <authorList>
            <person name="Eder W."/>
            <person name="Wanner G."/>
            <person name="Ludwig W."/>
            <person name="Busse H.J."/>
            <person name="Ziemke-Kageler F."/>
            <person name="Lang E."/>
        </authorList>
    </citation>
    <scope>NUCLEOTIDE SEQUENCE [LARGE SCALE GENOMIC DNA]</scope>
    <source>
        <strain evidence="1 2">DSM 23061</strain>
    </source>
</reference>
<sequence length="61" mass="6923">MKLFEPQASLLHFPFFDLHRREPEGQRLCVAFFCFLFLAKQEKGVAAGLPPASNRTATTKI</sequence>
<dbReference type="EMBL" id="CP034464">
    <property type="protein sequence ID" value="AZP13566.1"/>
    <property type="molecule type" value="Genomic_DNA"/>
</dbReference>
<dbReference type="AlphaFoldDB" id="A0A3S5HM05"/>
<evidence type="ECO:0000313" key="2">
    <source>
        <dbReference type="Proteomes" id="UP000275663"/>
    </source>
</evidence>
<organism evidence="1 2">
    <name type="scientific">Undibacterium parvum</name>
    <dbReference type="NCBI Taxonomy" id="401471"/>
    <lineage>
        <taxon>Bacteria</taxon>
        <taxon>Pseudomonadati</taxon>
        <taxon>Pseudomonadota</taxon>
        <taxon>Betaproteobacteria</taxon>
        <taxon>Burkholderiales</taxon>
        <taxon>Oxalobacteraceae</taxon>
        <taxon>Undibacterium</taxon>
    </lineage>
</organism>
<gene>
    <name evidence="1" type="ORF">EJN92_17165</name>
</gene>
<dbReference type="Proteomes" id="UP000275663">
    <property type="component" value="Chromosome"/>
</dbReference>
<evidence type="ECO:0000313" key="1">
    <source>
        <dbReference type="EMBL" id="AZP13566.1"/>
    </source>
</evidence>
<name>A0A3S5HM05_9BURK</name>
<proteinExistence type="predicted"/>
<keyword evidence="2" id="KW-1185">Reference proteome</keyword>